<evidence type="ECO:0000313" key="3">
    <source>
        <dbReference type="Proteomes" id="UP001183643"/>
    </source>
</evidence>
<keyword evidence="2" id="KW-0238">DNA-binding</keyword>
<name>A0AAE3YPB3_9ACTN</name>
<dbReference type="InterPro" id="IPR036388">
    <property type="entry name" value="WH-like_DNA-bd_sf"/>
</dbReference>
<dbReference type="Gene3D" id="1.10.10.10">
    <property type="entry name" value="Winged helix-like DNA-binding domain superfamily/Winged helix DNA-binding domain"/>
    <property type="match status" value="1"/>
</dbReference>
<dbReference type="EMBL" id="JAVDYB010000001">
    <property type="protein sequence ID" value="MDR7276712.1"/>
    <property type="molecule type" value="Genomic_DNA"/>
</dbReference>
<dbReference type="RefSeq" id="WP_310368931.1">
    <property type="nucleotide sequence ID" value="NZ_JAVDYB010000001.1"/>
</dbReference>
<sequence length="111" mass="12482">MATPTVTRTMAEVLGLLLQAWQEGSELHGWLIMRSLRRPGPAVYAALDALEDAGWTTATWEALPSGTRRARRRYYRLSAAGVEAARQHATLPEPERPRWWRPQPGFGMAAR</sequence>
<organism evidence="2 3">
    <name type="scientific">Catenuloplanes atrovinosus</name>
    <dbReference type="NCBI Taxonomy" id="137266"/>
    <lineage>
        <taxon>Bacteria</taxon>
        <taxon>Bacillati</taxon>
        <taxon>Actinomycetota</taxon>
        <taxon>Actinomycetes</taxon>
        <taxon>Micromonosporales</taxon>
        <taxon>Micromonosporaceae</taxon>
        <taxon>Catenuloplanes</taxon>
    </lineage>
</organism>
<dbReference type="AlphaFoldDB" id="A0AAE3YPB3"/>
<dbReference type="Proteomes" id="UP001183643">
    <property type="component" value="Unassembled WGS sequence"/>
</dbReference>
<dbReference type="SUPFAM" id="SSF46785">
    <property type="entry name" value="Winged helix' DNA-binding domain"/>
    <property type="match status" value="1"/>
</dbReference>
<proteinExistence type="predicted"/>
<accession>A0AAE3YPB3</accession>
<feature type="region of interest" description="Disordered" evidence="1">
    <location>
        <begin position="86"/>
        <end position="111"/>
    </location>
</feature>
<protein>
    <submittedName>
        <fullName evidence="2">DNA-binding PadR family transcriptional regulator</fullName>
    </submittedName>
</protein>
<evidence type="ECO:0000256" key="1">
    <source>
        <dbReference type="SAM" id="MobiDB-lite"/>
    </source>
</evidence>
<gene>
    <name evidence="2" type="ORF">J2S41_003490</name>
</gene>
<reference evidence="2" key="1">
    <citation type="submission" date="2023-07" db="EMBL/GenBank/DDBJ databases">
        <title>Sequencing the genomes of 1000 actinobacteria strains.</title>
        <authorList>
            <person name="Klenk H.-P."/>
        </authorList>
    </citation>
    <scope>NUCLEOTIDE SEQUENCE</scope>
    <source>
        <strain evidence="2">DSM 44707</strain>
    </source>
</reference>
<comment type="caution">
    <text evidence="2">The sequence shown here is derived from an EMBL/GenBank/DDBJ whole genome shotgun (WGS) entry which is preliminary data.</text>
</comment>
<dbReference type="InterPro" id="IPR036390">
    <property type="entry name" value="WH_DNA-bd_sf"/>
</dbReference>
<dbReference type="GO" id="GO:0003677">
    <property type="term" value="F:DNA binding"/>
    <property type="evidence" value="ECO:0007669"/>
    <property type="project" value="UniProtKB-KW"/>
</dbReference>
<keyword evidence="3" id="KW-1185">Reference proteome</keyword>
<evidence type="ECO:0000313" key="2">
    <source>
        <dbReference type="EMBL" id="MDR7276712.1"/>
    </source>
</evidence>